<accession>A0A1E3WBM7</accession>
<organism evidence="3 4">
    <name type="scientific">Methyloceanibacter marginalis</name>
    <dbReference type="NCBI Taxonomy" id="1774971"/>
    <lineage>
        <taxon>Bacteria</taxon>
        <taxon>Pseudomonadati</taxon>
        <taxon>Pseudomonadota</taxon>
        <taxon>Alphaproteobacteria</taxon>
        <taxon>Hyphomicrobiales</taxon>
        <taxon>Hyphomicrobiaceae</taxon>
        <taxon>Methyloceanibacter</taxon>
    </lineage>
</organism>
<dbReference type="AlphaFoldDB" id="A0A1E3WBM7"/>
<feature type="transmembrane region" description="Helical" evidence="2">
    <location>
        <begin position="29"/>
        <end position="53"/>
    </location>
</feature>
<name>A0A1E3WBM7_9HYPH</name>
<evidence type="ECO:0000313" key="3">
    <source>
        <dbReference type="EMBL" id="ODS03219.1"/>
    </source>
</evidence>
<evidence type="ECO:0000313" key="4">
    <source>
        <dbReference type="Proteomes" id="UP000095042"/>
    </source>
</evidence>
<dbReference type="EMBL" id="LPWD01000146">
    <property type="protein sequence ID" value="ODS03219.1"/>
    <property type="molecule type" value="Genomic_DNA"/>
</dbReference>
<proteinExistence type="predicted"/>
<feature type="region of interest" description="Disordered" evidence="1">
    <location>
        <begin position="78"/>
        <end position="100"/>
    </location>
</feature>
<reference evidence="3 4" key="1">
    <citation type="journal article" date="2016" name="Environ. Microbiol.">
        <title>New Methyloceanibacter diversity from North Sea sediments includes methanotroph containing solely the soluble methane monooxygenase.</title>
        <authorList>
            <person name="Vekeman B."/>
            <person name="Kerckhof F.M."/>
            <person name="Cremers G."/>
            <person name="de Vos P."/>
            <person name="Vandamme P."/>
            <person name="Boon N."/>
            <person name="Op den Camp H.J."/>
            <person name="Heylen K."/>
        </authorList>
    </citation>
    <scope>NUCLEOTIDE SEQUENCE [LARGE SCALE GENOMIC DNA]</scope>
    <source>
        <strain evidence="3 4">R-67177</strain>
    </source>
</reference>
<keyword evidence="4" id="KW-1185">Reference proteome</keyword>
<dbReference type="RefSeq" id="WP_069623583.1">
    <property type="nucleotide sequence ID" value="NZ_LPWD01000146.1"/>
</dbReference>
<keyword evidence="2" id="KW-0472">Membrane</keyword>
<evidence type="ECO:0000256" key="2">
    <source>
        <dbReference type="SAM" id="Phobius"/>
    </source>
</evidence>
<comment type="caution">
    <text evidence="3">The sequence shown here is derived from an EMBL/GenBank/DDBJ whole genome shotgun (WGS) entry which is preliminary data.</text>
</comment>
<keyword evidence="2" id="KW-1133">Transmembrane helix</keyword>
<keyword evidence="2" id="KW-0812">Transmembrane</keyword>
<protein>
    <submittedName>
        <fullName evidence="3">Uncharacterized protein</fullName>
    </submittedName>
</protein>
<dbReference type="Proteomes" id="UP000095042">
    <property type="component" value="Unassembled WGS sequence"/>
</dbReference>
<evidence type="ECO:0000256" key="1">
    <source>
        <dbReference type="SAM" id="MobiDB-lite"/>
    </source>
</evidence>
<gene>
    <name evidence="3" type="ORF">AUC71_01105</name>
</gene>
<sequence length="100" mass="11190">MSHQALSPETQRVLKNHGVIAYTPSRMPAIFSFLLTGALFTAALLMSFGQVLADDGDDGRYYYDRYALPYVKAYAPPNTAPGTYGRSDDGEYWRGPRNNY</sequence>